<dbReference type="EMBL" id="SMMG02000007">
    <property type="protein sequence ID" value="KAA3466513.1"/>
    <property type="molecule type" value="Genomic_DNA"/>
</dbReference>
<dbReference type="GO" id="GO:0016787">
    <property type="term" value="F:hydrolase activity"/>
    <property type="evidence" value="ECO:0007669"/>
    <property type="project" value="UniProtKB-KW"/>
</dbReference>
<accession>A0A5B6VBS0</accession>
<evidence type="ECO:0000256" key="2">
    <source>
        <dbReference type="ARBA" id="ARBA00022695"/>
    </source>
</evidence>
<evidence type="ECO:0000259" key="7">
    <source>
        <dbReference type="Pfam" id="PF17917"/>
    </source>
</evidence>
<sequence length="116" mass="13537">MFWVIWYRQMAIRVDPSKILAILDWKPLKNVTEIIIFLGLAGYYRRFIKGFSMIASLLTKLLQKDVNDASLSSLGCVIMQEDKVVAYASRQLKPYERNYSPHNLEFAAIVFAFKIW</sequence>
<name>A0A5B6VBS0_9ROSI</name>
<evidence type="ECO:0000313" key="9">
    <source>
        <dbReference type="Proteomes" id="UP000325315"/>
    </source>
</evidence>
<keyword evidence="9" id="KW-1185">Reference proteome</keyword>
<dbReference type="GO" id="GO:0004519">
    <property type="term" value="F:endonuclease activity"/>
    <property type="evidence" value="ECO:0007669"/>
    <property type="project" value="UniProtKB-KW"/>
</dbReference>
<organism evidence="8 9">
    <name type="scientific">Gossypium australe</name>
    <dbReference type="NCBI Taxonomy" id="47621"/>
    <lineage>
        <taxon>Eukaryota</taxon>
        <taxon>Viridiplantae</taxon>
        <taxon>Streptophyta</taxon>
        <taxon>Embryophyta</taxon>
        <taxon>Tracheophyta</taxon>
        <taxon>Spermatophyta</taxon>
        <taxon>Magnoliopsida</taxon>
        <taxon>eudicotyledons</taxon>
        <taxon>Gunneridae</taxon>
        <taxon>Pentapetalae</taxon>
        <taxon>rosids</taxon>
        <taxon>malvids</taxon>
        <taxon>Malvales</taxon>
        <taxon>Malvaceae</taxon>
        <taxon>Malvoideae</taxon>
        <taxon>Gossypium</taxon>
    </lineage>
</organism>
<protein>
    <submittedName>
        <fullName evidence="8">Retrotransposon del1-46-like protein</fullName>
    </submittedName>
</protein>
<dbReference type="Gene3D" id="3.30.70.270">
    <property type="match status" value="1"/>
</dbReference>
<dbReference type="PANTHER" id="PTHR34072:SF59">
    <property type="entry name" value="CCHC-TYPE INTEGRASE"/>
    <property type="match status" value="1"/>
</dbReference>
<evidence type="ECO:0000256" key="6">
    <source>
        <dbReference type="ARBA" id="ARBA00022918"/>
    </source>
</evidence>
<dbReference type="Pfam" id="PF17917">
    <property type="entry name" value="RT_RNaseH"/>
    <property type="match status" value="1"/>
</dbReference>
<keyword evidence="4" id="KW-0255">Endonuclease</keyword>
<dbReference type="InterPro" id="IPR043502">
    <property type="entry name" value="DNA/RNA_pol_sf"/>
</dbReference>
<evidence type="ECO:0000256" key="4">
    <source>
        <dbReference type="ARBA" id="ARBA00022759"/>
    </source>
</evidence>
<keyword evidence="5" id="KW-0378">Hydrolase</keyword>
<dbReference type="InterPro" id="IPR043128">
    <property type="entry name" value="Rev_trsase/Diguanyl_cyclase"/>
</dbReference>
<dbReference type="PANTHER" id="PTHR34072">
    <property type="entry name" value="ENZYMATIC POLYPROTEIN-RELATED"/>
    <property type="match status" value="1"/>
</dbReference>
<evidence type="ECO:0000256" key="1">
    <source>
        <dbReference type="ARBA" id="ARBA00022679"/>
    </source>
</evidence>
<comment type="caution">
    <text evidence="8">The sequence shown here is derived from an EMBL/GenBank/DDBJ whole genome shotgun (WGS) entry which is preliminary data.</text>
</comment>
<proteinExistence type="predicted"/>
<keyword evidence="6" id="KW-0695">RNA-directed DNA polymerase</keyword>
<dbReference type="SUPFAM" id="SSF56672">
    <property type="entry name" value="DNA/RNA polymerases"/>
    <property type="match status" value="1"/>
</dbReference>
<reference evidence="9" key="1">
    <citation type="journal article" date="2019" name="Plant Biotechnol. J.">
        <title>Genome sequencing of the Australian wild diploid species Gossypium australe highlights disease resistance and delayed gland morphogenesis.</title>
        <authorList>
            <person name="Cai Y."/>
            <person name="Cai X."/>
            <person name="Wang Q."/>
            <person name="Wang P."/>
            <person name="Zhang Y."/>
            <person name="Cai C."/>
            <person name="Xu Y."/>
            <person name="Wang K."/>
            <person name="Zhou Z."/>
            <person name="Wang C."/>
            <person name="Geng S."/>
            <person name="Li B."/>
            <person name="Dong Q."/>
            <person name="Hou Y."/>
            <person name="Wang H."/>
            <person name="Ai P."/>
            <person name="Liu Z."/>
            <person name="Yi F."/>
            <person name="Sun M."/>
            <person name="An G."/>
            <person name="Cheng J."/>
            <person name="Zhang Y."/>
            <person name="Shi Q."/>
            <person name="Xie Y."/>
            <person name="Shi X."/>
            <person name="Chang Y."/>
            <person name="Huang F."/>
            <person name="Chen Y."/>
            <person name="Hong S."/>
            <person name="Mi L."/>
            <person name="Sun Q."/>
            <person name="Zhang L."/>
            <person name="Zhou B."/>
            <person name="Peng R."/>
            <person name="Zhang X."/>
            <person name="Liu F."/>
        </authorList>
    </citation>
    <scope>NUCLEOTIDE SEQUENCE [LARGE SCALE GENOMIC DNA]</scope>
    <source>
        <strain evidence="9">cv. PA1801</strain>
    </source>
</reference>
<feature type="domain" description="Reverse transcriptase RNase H-like" evidence="7">
    <location>
        <begin position="68"/>
        <end position="116"/>
    </location>
</feature>
<evidence type="ECO:0000256" key="3">
    <source>
        <dbReference type="ARBA" id="ARBA00022722"/>
    </source>
</evidence>
<evidence type="ECO:0000256" key="5">
    <source>
        <dbReference type="ARBA" id="ARBA00022801"/>
    </source>
</evidence>
<keyword evidence="1" id="KW-0808">Transferase</keyword>
<dbReference type="InterPro" id="IPR041373">
    <property type="entry name" value="RT_RNaseH"/>
</dbReference>
<dbReference type="Proteomes" id="UP000325315">
    <property type="component" value="Unassembled WGS sequence"/>
</dbReference>
<dbReference type="AlphaFoldDB" id="A0A5B6VBS0"/>
<gene>
    <name evidence="8" type="ORF">EPI10_001602</name>
</gene>
<evidence type="ECO:0000313" key="8">
    <source>
        <dbReference type="EMBL" id="KAA3466513.1"/>
    </source>
</evidence>
<dbReference type="OrthoDB" id="1731756at2759"/>
<keyword evidence="2" id="KW-0548">Nucleotidyltransferase</keyword>
<dbReference type="GO" id="GO:0003964">
    <property type="term" value="F:RNA-directed DNA polymerase activity"/>
    <property type="evidence" value="ECO:0007669"/>
    <property type="project" value="UniProtKB-KW"/>
</dbReference>
<keyword evidence="3" id="KW-0540">Nuclease</keyword>